<sequence>MDTTKPFPILRLPYLAIEEIFKAMHPFEIINFSLISKRSKQVTKRMTFYPKYTVVLSIDKNLEIEIRGTNEKISYSYVMTSDEELGRVIKQWKKDDFFKLKIYKYSKNTIERFQILCKYVLEVFKRQNIDILSMYMDESVDHNVSIIDFLKTNEISVDGCYLFHTDSDINVDEHAAYLLKNIKTNDLMYFFLHINNENIDLKFPKGLKKLEMVKSQWIGYERLLEIDSAQVILGTNQFSNKDWNAFFKKWIAMEAHLNLEFLDFEFKSMEEFKEFALHDIPYEEVDKAVKRIMKTSNDGPIEINGGIDIRRIDGKTATFSVRHTSLWDDCLVFIH</sequence>
<dbReference type="PANTHER" id="PTHR22899:SF0">
    <property type="entry name" value="F-BOX ASSOCIATED DOMAIN-CONTAINING PROTEIN-RELATED"/>
    <property type="match status" value="1"/>
</dbReference>
<evidence type="ECO:0000313" key="2">
    <source>
        <dbReference type="EMBL" id="EFO84184.1"/>
    </source>
</evidence>
<accession>E3N2J3</accession>
<dbReference type="InterPro" id="IPR053222">
    <property type="entry name" value="Zygotic_Embryogenesis-Asso"/>
</dbReference>
<dbReference type="PANTHER" id="PTHR22899">
    <property type="entry name" value="CYCLIN-RELATED F-BOX FAMILY"/>
    <property type="match status" value="1"/>
</dbReference>
<feature type="domain" description="F-box" evidence="1">
    <location>
        <begin position="6"/>
        <end position="52"/>
    </location>
</feature>
<dbReference type="EMBL" id="DS268513">
    <property type="protein sequence ID" value="EFO84184.1"/>
    <property type="molecule type" value="Genomic_DNA"/>
</dbReference>
<dbReference type="PROSITE" id="PS50181">
    <property type="entry name" value="FBOX"/>
    <property type="match status" value="1"/>
</dbReference>
<evidence type="ECO:0000313" key="3">
    <source>
        <dbReference type="Proteomes" id="UP000008281"/>
    </source>
</evidence>
<dbReference type="HOGENOM" id="CLU_028840_3_1_1"/>
<proteinExistence type="predicted"/>
<dbReference type="Proteomes" id="UP000008281">
    <property type="component" value="Unassembled WGS sequence"/>
</dbReference>
<dbReference type="Pfam" id="PF00646">
    <property type="entry name" value="F-box"/>
    <property type="match status" value="1"/>
</dbReference>
<dbReference type="Pfam" id="PF07735">
    <property type="entry name" value="FBA_2"/>
    <property type="match status" value="1"/>
</dbReference>
<dbReference type="InterPro" id="IPR001810">
    <property type="entry name" value="F-box_dom"/>
</dbReference>
<name>E3N2J3_CAERE</name>
<protein>
    <recommendedName>
        <fullName evidence="1">F-box domain-containing protein</fullName>
    </recommendedName>
</protein>
<dbReference type="InParanoid" id="E3N2J3"/>
<reference evidence="2" key="1">
    <citation type="submission" date="2007-07" db="EMBL/GenBank/DDBJ databases">
        <title>PCAP assembly of the Caenorhabditis remanei genome.</title>
        <authorList>
            <consortium name="The Caenorhabditis remanei Sequencing Consortium"/>
            <person name="Wilson R.K."/>
        </authorList>
    </citation>
    <scope>NUCLEOTIDE SEQUENCE [LARGE SCALE GENOMIC DNA]</scope>
    <source>
        <strain evidence="2">PB4641</strain>
    </source>
</reference>
<dbReference type="AlphaFoldDB" id="E3N2J3"/>
<evidence type="ECO:0000259" key="1">
    <source>
        <dbReference type="PROSITE" id="PS50181"/>
    </source>
</evidence>
<organism evidence="3">
    <name type="scientific">Caenorhabditis remanei</name>
    <name type="common">Caenorhabditis vulgaris</name>
    <dbReference type="NCBI Taxonomy" id="31234"/>
    <lineage>
        <taxon>Eukaryota</taxon>
        <taxon>Metazoa</taxon>
        <taxon>Ecdysozoa</taxon>
        <taxon>Nematoda</taxon>
        <taxon>Chromadorea</taxon>
        <taxon>Rhabditida</taxon>
        <taxon>Rhabditina</taxon>
        <taxon>Rhabditomorpha</taxon>
        <taxon>Rhabditoidea</taxon>
        <taxon>Rhabditidae</taxon>
        <taxon>Peloderinae</taxon>
        <taxon>Caenorhabditis</taxon>
    </lineage>
</organism>
<keyword evidence="3" id="KW-1185">Reference proteome</keyword>
<dbReference type="InterPro" id="IPR012885">
    <property type="entry name" value="F-box_Sdz-33"/>
</dbReference>
<gene>
    <name evidence="2" type="ORF">CRE_16253</name>
</gene>